<comment type="caution">
    <text evidence="1">The sequence shown here is derived from an EMBL/GenBank/DDBJ whole genome shotgun (WGS) entry which is preliminary data.</text>
</comment>
<dbReference type="EMBL" id="CM042052">
    <property type="protein sequence ID" value="KAI3719801.1"/>
    <property type="molecule type" value="Genomic_DNA"/>
</dbReference>
<evidence type="ECO:0000313" key="2">
    <source>
        <dbReference type="Proteomes" id="UP001055879"/>
    </source>
</evidence>
<evidence type="ECO:0000313" key="1">
    <source>
        <dbReference type="EMBL" id="KAI3719801.1"/>
    </source>
</evidence>
<proteinExistence type="predicted"/>
<name>A0ACB9BDG1_ARCLA</name>
<reference evidence="1 2" key="2">
    <citation type="journal article" date="2022" name="Mol. Ecol. Resour.">
        <title>The genomes of chicory, endive, great burdock and yacon provide insights into Asteraceae paleo-polyploidization history and plant inulin production.</title>
        <authorList>
            <person name="Fan W."/>
            <person name="Wang S."/>
            <person name="Wang H."/>
            <person name="Wang A."/>
            <person name="Jiang F."/>
            <person name="Liu H."/>
            <person name="Zhao H."/>
            <person name="Xu D."/>
            <person name="Zhang Y."/>
        </authorList>
    </citation>
    <scope>NUCLEOTIDE SEQUENCE [LARGE SCALE GENOMIC DNA]</scope>
    <source>
        <strain evidence="2">cv. Niubang</strain>
    </source>
</reference>
<reference evidence="2" key="1">
    <citation type="journal article" date="2022" name="Mol. Ecol. Resour.">
        <title>The genomes of chicory, endive, great burdock and yacon provide insights into Asteraceae palaeo-polyploidization history and plant inulin production.</title>
        <authorList>
            <person name="Fan W."/>
            <person name="Wang S."/>
            <person name="Wang H."/>
            <person name="Wang A."/>
            <person name="Jiang F."/>
            <person name="Liu H."/>
            <person name="Zhao H."/>
            <person name="Xu D."/>
            <person name="Zhang Y."/>
        </authorList>
    </citation>
    <scope>NUCLEOTIDE SEQUENCE [LARGE SCALE GENOMIC DNA]</scope>
    <source>
        <strain evidence="2">cv. Niubang</strain>
    </source>
</reference>
<accession>A0ACB9BDG1</accession>
<dbReference type="Proteomes" id="UP001055879">
    <property type="component" value="Linkage Group LG06"/>
</dbReference>
<protein>
    <submittedName>
        <fullName evidence="1">Uncharacterized protein</fullName>
    </submittedName>
</protein>
<organism evidence="1 2">
    <name type="scientific">Arctium lappa</name>
    <name type="common">Greater burdock</name>
    <name type="synonym">Lappa major</name>
    <dbReference type="NCBI Taxonomy" id="4217"/>
    <lineage>
        <taxon>Eukaryota</taxon>
        <taxon>Viridiplantae</taxon>
        <taxon>Streptophyta</taxon>
        <taxon>Embryophyta</taxon>
        <taxon>Tracheophyta</taxon>
        <taxon>Spermatophyta</taxon>
        <taxon>Magnoliopsida</taxon>
        <taxon>eudicotyledons</taxon>
        <taxon>Gunneridae</taxon>
        <taxon>Pentapetalae</taxon>
        <taxon>asterids</taxon>
        <taxon>campanulids</taxon>
        <taxon>Asterales</taxon>
        <taxon>Asteraceae</taxon>
        <taxon>Carduoideae</taxon>
        <taxon>Cardueae</taxon>
        <taxon>Arctiinae</taxon>
        <taxon>Arctium</taxon>
    </lineage>
</organism>
<gene>
    <name evidence="1" type="ORF">L6452_20706</name>
</gene>
<sequence length="151" mass="17195">MSEYEYGKVYHLGRYRYTRRSAEEETRERFSFENGDENGSRVIVVDESGKGHSLTVQGAIDMVPFNNSIMFKIYILPGIYREKVIVPASKPYISFIEDQDRASETVLSWNDKASNRYKDGSELGTYRTASVDIESAYFCASGRTIENTVVA</sequence>
<keyword evidence="2" id="KW-1185">Reference proteome</keyword>